<keyword evidence="3" id="KW-1185">Reference proteome</keyword>
<organism evidence="2 3">
    <name type="scientific">Gracilibacillus ureilyticus</name>
    <dbReference type="NCBI Taxonomy" id="531814"/>
    <lineage>
        <taxon>Bacteria</taxon>
        <taxon>Bacillati</taxon>
        <taxon>Bacillota</taxon>
        <taxon>Bacilli</taxon>
        <taxon>Bacillales</taxon>
        <taxon>Bacillaceae</taxon>
        <taxon>Gracilibacillus</taxon>
    </lineage>
</organism>
<dbReference type="RefSeq" id="WP_089741543.1">
    <property type="nucleotide sequence ID" value="NZ_FOGL01000012.1"/>
</dbReference>
<gene>
    <name evidence="2" type="ORF">SAMN04487944_11269</name>
</gene>
<dbReference type="STRING" id="531814.SAMN04487944_11269"/>
<dbReference type="Proteomes" id="UP000199687">
    <property type="component" value="Unassembled WGS sequence"/>
</dbReference>
<evidence type="ECO:0000256" key="1">
    <source>
        <dbReference type="SAM" id="Phobius"/>
    </source>
</evidence>
<reference evidence="2 3" key="1">
    <citation type="submission" date="2016-10" db="EMBL/GenBank/DDBJ databases">
        <authorList>
            <person name="de Groot N.N."/>
        </authorList>
    </citation>
    <scope>NUCLEOTIDE SEQUENCE [LARGE SCALE GENOMIC DNA]</scope>
    <source>
        <strain evidence="2 3">CGMCC 1.7727</strain>
    </source>
</reference>
<dbReference type="EMBL" id="FOGL01000012">
    <property type="protein sequence ID" value="SER89943.1"/>
    <property type="molecule type" value="Genomic_DNA"/>
</dbReference>
<evidence type="ECO:0000313" key="3">
    <source>
        <dbReference type="Proteomes" id="UP000199687"/>
    </source>
</evidence>
<dbReference type="AlphaFoldDB" id="A0A1H9SZZ2"/>
<name>A0A1H9SZZ2_9BACI</name>
<protein>
    <submittedName>
        <fullName evidence="2">Uncharacterized protein</fullName>
    </submittedName>
</protein>
<keyword evidence="1" id="KW-1133">Transmembrane helix</keyword>
<keyword evidence="1" id="KW-0472">Membrane</keyword>
<dbReference type="OrthoDB" id="1925744at2"/>
<feature type="transmembrane region" description="Helical" evidence="1">
    <location>
        <begin position="55"/>
        <end position="72"/>
    </location>
</feature>
<accession>A0A1H9SZZ2</accession>
<proteinExistence type="predicted"/>
<keyword evidence="1" id="KW-0812">Transmembrane</keyword>
<evidence type="ECO:0000313" key="2">
    <source>
        <dbReference type="EMBL" id="SER89943.1"/>
    </source>
</evidence>
<feature type="transmembrane region" description="Helical" evidence="1">
    <location>
        <begin position="16"/>
        <end position="43"/>
    </location>
</feature>
<sequence>MIASGVLKLIGAVFEFFLGIPLIGGSFILNLLWTPLIFMLIYHIITLAISKSGRAPIWGPAVGIIASTVGIIPGVGMLLHWAAFFCLLVDGILTLMKKEDSSTINL</sequence>